<evidence type="ECO:0000256" key="2">
    <source>
        <dbReference type="SAM" id="SignalP"/>
    </source>
</evidence>
<dbReference type="GO" id="GO:0042597">
    <property type="term" value="C:periplasmic space"/>
    <property type="evidence" value="ECO:0007669"/>
    <property type="project" value="InterPro"/>
</dbReference>
<evidence type="ECO:0000313" key="3">
    <source>
        <dbReference type="EMBL" id="MDP9927038.1"/>
    </source>
</evidence>
<accession>A0AAW8E5G5</accession>
<organism evidence="3 4">
    <name type="scientific">Variovorax boronicumulans</name>
    <dbReference type="NCBI Taxonomy" id="436515"/>
    <lineage>
        <taxon>Bacteria</taxon>
        <taxon>Pseudomonadati</taxon>
        <taxon>Pseudomonadota</taxon>
        <taxon>Betaproteobacteria</taxon>
        <taxon>Burkholderiales</taxon>
        <taxon>Comamonadaceae</taxon>
        <taxon>Variovorax</taxon>
    </lineage>
</organism>
<dbReference type="RefSeq" id="WP_307638457.1">
    <property type="nucleotide sequence ID" value="NZ_JAUSRR010000013.1"/>
</dbReference>
<sequence>MISLRQRIVWASLLGSAALASSGAFAQAPAATAPSTAAPTAATAPADATADATAAPKAQHKRMDPAQRMERMKEHRAKRLAALKDKLKLTSAQEGAWSSFTEASQPPAGAARPQRMDRAEFAKLTTPQRLEHMQARQAERSARFAKRAEATKTFYAALTPEQQKTFDAETAKFAGHGHRFHRGGHEGHHGAAPAKS</sequence>
<dbReference type="InterPro" id="IPR012899">
    <property type="entry name" value="LTXXQ"/>
</dbReference>
<reference evidence="3" key="1">
    <citation type="submission" date="2023-07" db="EMBL/GenBank/DDBJ databases">
        <title>Sorghum-associated microbial communities from plants grown in Nebraska, USA.</title>
        <authorList>
            <person name="Schachtman D."/>
        </authorList>
    </citation>
    <scope>NUCLEOTIDE SEQUENCE</scope>
    <source>
        <strain evidence="3">DS2795</strain>
    </source>
</reference>
<feature type="signal peptide" evidence="2">
    <location>
        <begin position="1"/>
        <end position="26"/>
    </location>
</feature>
<evidence type="ECO:0000313" key="4">
    <source>
        <dbReference type="Proteomes" id="UP001244295"/>
    </source>
</evidence>
<dbReference type="Gene3D" id="1.20.120.1490">
    <property type="match status" value="1"/>
</dbReference>
<dbReference type="EMBL" id="JAUSRR010000013">
    <property type="protein sequence ID" value="MDP9927038.1"/>
    <property type="molecule type" value="Genomic_DNA"/>
</dbReference>
<feature type="region of interest" description="Disordered" evidence="1">
    <location>
        <begin position="175"/>
        <end position="196"/>
    </location>
</feature>
<keyword evidence="2" id="KW-0732">Signal</keyword>
<feature type="region of interest" description="Disordered" evidence="1">
    <location>
        <begin position="36"/>
        <end position="75"/>
    </location>
</feature>
<comment type="caution">
    <text evidence="3">The sequence shown here is derived from an EMBL/GenBank/DDBJ whole genome shotgun (WGS) entry which is preliminary data.</text>
</comment>
<dbReference type="Pfam" id="PF07813">
    <property type="entry name" value="LTXXQ"/>
    <property type="match status" value="1"/>
</dbReference>
<evidence type="ECO:0008006" key="5">
    <source>
        <dbReference type="Google" id="ProtNLM"/>
    </source>
</evidence>
<evidence type="ECO:0000256" key="1">
    <source>
        <dbReference type="SAM" id="MobiDB-lite"/>
    </source>
</evidence>
<gene>
    <name evidence="3" type="ORF">J2W25_006088</name>
</gene>
<dbReference type="Proteomes" id="UP001244295">
    <property type="component" value="Unassembled WGS sequence"/>
</dbReference>
<feature type="chain" id="PRO_5043947807" description="LTXXQ motif family protein" evidence="2">
    <location>
        <begin position="27"/>
        <end position="196"/>
    </location>
</feature>
<dbReference type="AlphaFoldDB" id="A0AAW8E5G5"/>
<protein>
    <recommendedName>
        <fullName evidence="5">LTXXQ motif family protein</fullName>
    </recommendedName>
</protein>
<feature type="compositionally biased region" description="Low complexity" evidence="1">
    <location>
        <begin position="36"/>
        <end position="57"/>
    </location>
</feature>
<feature type="compositionally biased region" description="Basic and acidic residues" evidence="1">
    <location>
        <begin position="61"/>
        <end position="73"/>
    </location>
</feature>
<name>A0AAW8E5G5_9BURK</name>
<proteinExistence type="predicted"/>